<comment type="catalytic activity">
    <reaction evidence="1">
        <text>Hydrolysis of terminal non-reducing N-acetyl-D-hexosamine residues in N-acetyl-beta-D-hexosaminides.</text>
        <dbReference type="EC" id="3.2.1.52"/>
    </reaction>
</comment>
<comment type="similarity">
    <text evidence="2">Belongs to the glycosyl hydrolase 20 family.</text>
</comment>
<evidence type="ECO:0000313" key="8">
    <source>
        <dbReference type="EMBL" id="CAF1160970.1"/>
    </source>
</evidence>
<keyword evidence="5" id="KW-0175">Coiled coil</keyword>
<evidence type="ECO:0000256" key="2">
    <source>
        <dbReference type="ARBA" id="ARBA00006285"/>
    </source>
</evidence>
<dbReference type="Gene3D" id="3.20.20.80">
    <property type="entry name" value="Glycosidases"/>
    <property type="match status" value="1"/>
</dbReference>
<dbReference type="EMBL" id="CAJNOE010000341">
    <property type="protein sequence ID" value="CAF1160970.1"/>
    <property type="molecule type" value="Genomic_DNA"/>
</dbReference>
<evidence type="ECO:0000256" key="6">
    <source>
        <dbReference type="SAM" id="Phobius"/>
    </source>
</evidence>
<sequence>MPFISSQYVHRRSNSIIKYFKVIVFLILLFTVYLRWSLLSSNNKTKLIEHVNDNIYLPRANVQSIKHGRLDLAKYIHLDLKGAPPKAENFYELFFNFLEKLQMGIKGVVIEYEDTLPLEGNLANITHRNGYTKLDMKLIEESAKKHQLEIIPLIQTFGHLEWILKLREYESYRDDPDLPMAISPCFNLTYVLFEDLLQQTLNMHPNSNIIHIGCDEVTLKNLHPHCQAKQMSVSETYIEHIRRIVDIVRKIRPGIRILIWDDILRGSSFIHNEKLLRQLEGLIEPVSWNYYTTFDDNYKSSSGWNIYPKFFKNIWAASAFKGGLHRFSMTTNSTHHVLNNRQWLHFIESSTFQHNPISAIILTGWSRFDHFMPICDILPTSYTSLLYSLHVLNTDEYLVDDSNRDCDILLKSINKESTLCDTLPGRSIWSSIISLKFLLLKIQNRLKLLNTIAPEYNRKYLFVRRYDLKSRLSELQFLLKKLLQNKQKLNQHLSNLYSKDVIDEWIDLYLTPMENQINRTFIEYAPVYHKTIWERRPLT</sequence>
<accession>A0A814TEA9</accession>
<proteinExistence type="inferred from homology"/>
<dbReference type="EC" id="3.2.1.52" evidence="3"/>
<evidence type="ECO:0000256" key="1">
    <source>
        <dbReference type="ARBA" id="ARBA00001231"/>
    </source>
</evidence>
<dbReference type="PANTHER" id="PTHR21040">
    <property type="entry name" value="BCDNA.GH04120"/>
    <property type="match status" value="1"/>
</dbReference>
<protein>
    <recommendedName>
        <fullName evidence="3">beta-N-acetylhexosaminidase</fullName>
        <ecNumber evidence="3">3.2.1.52</ecNumber>
    </recommendedName>
</protein>
<name>A0A814TEA9_9BILA</name>
<dbReference type="PANTHER" id="PTHR21040:SF8">
    <property type="entry name" value="BCDNA.GH04120"/>
    <property type="match status" value="1"/>
</dbReference>
<dbReference type="SUPFAM" id="SSF51445">
    <property type="entry name" value="(Trans)glycosidases"/>
    <property type="match status" value="1"/>
</dbReference>
<dbReference type="GO" id="GO:0004563">
    <property type="term" value="F:beta-N-acetylhexosaminidase activity"/>
    <property type="evidence" value="ECO:0007669"/>
    <property type="project" value="UniProtKB-EC"/>
</dbReference>
<comment type="caution">
    <text evidence="8">The sequence shown here is derived from an EMBL/GenBank/DDBJ whole genome shotgun (WGS) entry which is preliminary data.</text>
</comment>
<feature type="transmembrane region" description="Helical" evidence="6">
    <location>
        <begin position="20"/>
        <end position="38"/>
    </location>
</feature>
<reference evidence="8" key="1">
    <citation type="submission" date="2021-02" db="EMBL/GenBank/DDBJ databases">
        <authorList>
            <person name="Nowell W R."/>
        </authorList>
    </citation>
    <scope>NUCLEOTIDE SEQUENCE</scope>
</reference>
<evidence type="ECO:0000256" key="4">
    <source>
        <dbReference type="ARBA" id="ARBA00022801"/>
    </source>
</evidence>
<dbReference type="InterPro" id="IPR015883">
    <property type="entry name" value="Glyco_hydro_20_cat"/>
</dbReference>
<keyword evidence="4" id="KW-0378">Hydrolase</keyword>
<feature type="coiled-coil region" evidence="5">
    <location>
        <begin position="472"/>
        <end position="499"/>
    </location>
</feature>
<keyword evidence="6" id="KW-1133">Transmembrane helix</keyword>
<evidence type="ECO:0000256" key="3">
    <source>
        <dbReference type="ARBA" id="ARBA00012663"/>
    </source>
</evidence>
<keyword evidence="6" id="KW-0472">Membrane</keyword>
<dbReference type="InterPro" id="IPR038901">
    <property type="entry name" value="HEXDC-like"/>
</dbReference>
<dbReference type="AlphaFoldDB" id="A0A814TEA9"/>
<dbReference type="Pfam" id="PF00728">
    <property type="entry name" value="Glyco_hydro_20"/>
    <property type="match status" value="1"/>
</dbReference>
<evidence type="ECO:0000313" key="9">
    <source>
        <dbReference type="Proteomes" id="UP000663860"/>
    </source>
</evidence>
<dbReference type="GO" id="GO:0005975">
    <property type="term" value="P:carbohydrate metabolic process"/>
    <property type="evidence" value="ECO:0007669"/>
    <property type="project" value="InterPro"/>
</dbReference>
<gene>
    <name evidence="8" type="ORF">IZO911_LOCUS26325</name>
</gene>
<evidence type="ECO:0000259" key="7">
    <source>
        <dbReference type="Pfam" id="PF00728"/>
    </source>
</evidence>
<keyword evidence="6" id="KW-0812">Transmembrane</keyword>
<evidence type="ECO:0000256" key="5">
    <source>
        <dbReference type="SAM" id="Coils"/>
    </source>
</evidence>
<dbReference type="InterPro" id="IPR017853">
    <property type="entry name" value="GH"/>
</dbReference>
<dbReference type="Proteomes" id="UP000663860">
    <property type="component" value="Unassembled WGS sequence"/>
</dbReference>
<feature type="domain" description="Glycoside hydrolase family 20 catalytic" evidence="7">
    <location>
        <begin position="125"/>
        <end position="273"/>
    </location>
</feature>
<organism evidence="8 9">
    <name type="scientific">Adineta steineri</name>
    <dbReference type="NCBI Taxonomy" id="433720"/>
    <lineage>
        <taxon>Eukaryota</taxon>
        <taxon>Metazoa</taxon>
        <taxon>Spiralia</taxon>
        <taxon>Gnathifera</taxon>
        <taxon>Rotifera</taxon>
        <taxon>Eurotatoria</taxon>
        <taxon>Bdelloidea</taxon>
        <taxon>Adinetida</taxon>
        <taxon>Adinetidae</taxon>
        <taxon>Adineta</taxon>
    </lineage>
</organism>